<gene>
    <name evidence="4" type="ORF">LBW55_18065</name>
</gene>
<dbReference type="Pfam" id="PF02470">
    <property type="entry name" value="MlaD"/>
    <property type="match status" value="1"/>
</dbReference>
<proteinExistence type="predicted"/>
<feature type="transmembrane region" description="Helical" evidence="2">
    <location>
        <begin position="7"/>
        <end position="28"/>
    </location>
</feature>
<dbReference type="PANTHER" id="PTHR36698">
    <property type="entry name" value="BLL5892 PROTEIN"/>
    <property type="match status" value="1"/>
</dbReference>
<feature type="compositionally biased region" description="Low complexity" evidence="1">
    <location>
        <begin position="297"/>
        <end position="336"/>
    </location>
</feature>
<dbReference type="EMBL" id="JAIVEX010000009">
    <property type="protein sequence ID" value="MDB0523512.1"/>
    <property type="molecule type" value="Genomic_DNA"/>
</dbReference>
<evidence type="ECO:0000313" key="5">
    <source>
        <dbReference type="Proteomes" id="UP001143674"/>
    </source>
</evidence>
<evidence type="ECO:0000259" key="3">
    <source>
        <dbReference type="Pfam" id="PF02470"/>
    </source>
</evidence>
<keyword evidence="2" id="KW-0472">Membrane</keyword>
<comment type="caution">
    <text evidence="4">The sequence shown here is derived from an EMBL/GenBank/DDBJ whole genome shotgun (WGS) entry which is preliminary data.</text>
</comment>
<keyword evidence="2" id="KW-1133">Transmembrane helix</keyword>
<sequence length="336" mass="35758">MENRAHAFLAGLFTIGLAIFVALAVVWFNRDQTVRVPYDVVTRSTVNGLSPQAAVKYRGLDVGKVDTIRFDDKVPGQIIVRVLVDKDAPITTTTYGRLAYQGVTGLAYVQLDDRGYDSGKRAGNPTRLETSDRRPARIAMEAGFLDELDKRGDQMLTRLDQTLGSLATMLDDEHRQALMAAVHAFQGTMDSYGALARQAEPAMRKLPQIADNLDATLAATRRLSQSLSDPKGPLMGTLASAGSDLSSASQSMQAATQALTYETLPQLNGVAREARQAVRSFDHAVTDFNSRPQSVLFGPAPATPGPGETGFAAPAVSAAQSAQSAPSVAAPAAARP</sequence>
<dbReference type="RefSeq" id="WP_184850901.1">
    <property type="nucleotide sequence ID" value="NZ_JABZEH010000001.1"/>
</dbReference>
<dbReference type="Proteomes" id="UP001143674">
    <property type="component" value="Unassembled WGS sequence"/>
</dbReference>
<organism evidence="4 5">
    <name type="scientific">Ralstonia solanacearum</name>
    <name type="common">Pseudomonas solanacearum</name>
    <dbReference type="NCBI Taxonomy" id="305"/>
    <lineage>
        <taxon>Bacteria</taxon>
        <taxon>Pseudomonadati</taxon>
        <taxon>Pseudomonadota</taxon>
        <taxon>Betaproteobacteria</taxon>
        <taxon>Burkholderiales</taxon>
        <taxon>Burkholderiaceae</taxon>
        <taxon>Ralstonia</taxon>
        <taxon>Ralstonia solanacearum species complex</taxon>
    </lineage>
</organism>
<dbReference type="PANTHER" id="PTHR36698:SF2">
    <property type="entry name" value="MCE_MLAD DOMAIN-CONTAINING PROTEIN"/>
    <property type="match status" value="1"/>
</dbReference>
<evidence type="ECO:0000256" key="1">
    <source>
        <dbReference type="SAM" id="MobiDB-lite"/>
    </source>
</evidence>
<dbReference type="AlphaFoldDB" id="A0AAE3T5I2"/>
<evidence type="ECO:0000313" key="4">
    <source>
        <dbReference type="EMBL" id="MDB0523512.1"/>
    </source>
</evidence>
<accession>A0AAE3T5I2</accession>
<evidence type="ECO:0000256" key="2">
    <source>
        <dbReference type="SAM" id="Phobius"/>
    </source>
</evidence>
<feature type="region of interest" description="Disordered" evidence="1">
    <location>
        <begin position="295"/>
        <end position="336"/>
    </location>
</feature>
<reference evidence="4" key="1">
    <citation type="submission" date="2021-09" db="EMBL/GenBank/DDBJ databases">
        <title>Genomic analysis of Ralstonia spp.</title>
        <authorList>
            <person name="Aburjaile F."/>
            <person name="Ariute J.C."/>
            <person name="Pais A.K.L."/>
            <person name="Albuquerque G.M.R."/>
            <person name="Silva A.M.F."/>
            <person name="Brenig B."/>
            <person name="Azevedo V."/>
            <person name="Matiuzzi M."/>
            <person name="Ramos R."/>
            <person name="Goes-Neto A."/>
            <person name="Soares S."/>
            <person name="Iseppon A.M.B."/>
            <person name="Souza E."/>
            <person name="Gama M."/>
        </authorList>
    </citation>
    <scope>NUCLEOTIDE SEQUENCE</scope>
    <source>
        <strain evidence="4">B4</strain>
    </source>
</reference>
<keyword evidence="2" id="KW-0812">Transmembrane</keyword>
<name>A0AAE3T5I2_RALSL</name>
<protein>
    <submittedName>
        <fullName evidence="4">MCE family protein</fullName>
    </submittedName>
</protein>
<dbReference type="InterPro" id="IPR003399">
    <property type="entry name" value="Mce/MlaD"/>
</dbReference>
<feature type="domain" description="Mce/MlaD" evidence="3">
    <location>
        <begin position="39"/>
        <end position="113"/>
    </location>
</feature>